<dbReference type="STRING" id="1225476.A1D18_04895"/>
<feature type="domain" description="SsuA/THI5-like" evidence="1">
    <location>
        <begin position="55"/>
        <end position="266"/>
    </location>
</feature>
<dbReference type="SUPFAM" id="SSF53850">
    <property type="entry name" value="Periplasmic binding protein-like II"/>
    <property type="match status" value="1"/>
</dbReference>
<comment type="caution">
    <text evidence="2">The sequence shown here is derived from an EMBL/GenBank/DDBJ whole genome shotgun (WGS) entry which is preliminary data.</text>
</comment>
<dbReference type="Proteomes" id="UP000183924">
    <property type="component" value="Unassembled WGS sequence"/>
</dbReference>
<dbReference type="Gene3D" id="3.40.190.10">
    <property type="entry name" value="Periplasmic binding protein-like II"/>
    <property type="match status" value="2"/>
</dbReference>
<dbReference type="PANTHER" id="PTHR31528:SF3">
    <property type="entry name" value="THIAMINE BIOSYNTHESIS PROTEIN HI_0357-RELATED"/>
    <property type="match status" value="1"/>
</dbReference>
<dbReference type="Pfam" id="PF09084">
    <property type="entry name" value="NMT1"/>
    <property type="match status" value="1"/>
</dbReference>
<evidence type="ECO:0000313" key="3">
    <source>
        <dbReference type="Proteomes" id="UP000183924"/>
    </source>
</evidence>
<accession>A0A1J8PGK2</accession>
<gene>
    <name evidence="2" type="ORF">A1D18_04895</name>
</gene>
<name>A0A1J8PGK2_9COXI</name>
<reference evidence="2 3" key="1">
    <citation type="submission" date="2016-03" db="EMBL/GenBank/DDBJ databases">
        <title>Comparative genomics of Rickettsiella.</title>
        <authorList>
            <person name="Chandler C."/>
            <person name="Wang Y."/>
        </authorList>
    </citation>
    <scope>NUCLEOTIDE SEQUENCE [LARGE SCALE GENOMIC DNA]</scope>
    <source>
        <strain evidence="2 3">RCFS May 2013</strain>
    </source>
</reference>
<sequence length="334" mass="37724">MDIIAFTLKKDKSIKKRNFLFMPIQKKFIILMSFLLFTRTVVAKPLTLILDWLVNPDHAAIFVAKEQGFFSREGIQVNIIAPSNPDDGPKLVAAGHADLAVSYQPQLVVQASKGLPLMRVASLIKQPLNCLIVKKNGPIHQLADLKGKRIAYTSHVEGTLMLSALLEKAHLTMSDVQTINVQYDLTQALLSNRIDAVINVMRNVEPLQMQFAHQPVKIFPVELAAIPTYDELILIANKNKLTDPRLTKFLAALDKATLYLLNNPEKSWQIFAKNHPALNNALNHQIWQTTLPYIARHPANFNKKAYAKFMVFLYQKHIISKPLTTNKYATELID</sequence>
<dbReference type="OrthoDB" id="5348911at2"/>
<evidence type="ECO:0000313" key="2">
    <source>
        <dbReference type="EMBL" id="OIZ94197.1"/>
    </source>
</evidence>
<evidence type="ECO:0000259" key="1">
    <source>
        <dbReference type="Pfam" id="PF09084"/>
    </source>
</evidence>
<dbReference type="GO" id="GO:0009228">
    <property type="term" value="P:thiamine biosynthetic process"/>
    <property type="evidence" value="ECO:0007669"/>
    <property type="project" value="InterPro"/>
</dbReference>
<dbReference type="InterPro" id="IPR027939">
    <property type="entry name" value="NMT1/THI5"/>
</dbReference>
<keyword evidence="3" id="KW-1185">Reference proteome</keyword>
<dbReference type="InterPro" id="IPR015168">
    <property type="entry name" value="SsuA/THI5"/>
</dbReference>
<dbReference type="EMBL" id="LUKY01000033">
    <property type="protein sequence ID" value="OIZ94197.1"/>
    <property type="molecule type" value="Genomic_DNA"/>
</dbReference>
<proteinExistence type="predicted"/>
<protein>
    <recommendedName>
        <fullName evidence="1">SsuA/THI5-like domain-containing protein</fullName>
    </recommendedName>
</protein>
<dbReference type="AlphaFoldDB" id="A0A1J8PGK2"/>
<organism evidence="2 3">
    <name type="scientific">Candidatus Rickettsiella isopodorum</name>
    <dbReference type="NCBI Taxonomy" id="1225476"/>
    <lineage>
        <taxon>Bacteria</taxon>
        <taxon>Pseudomonadati</taxon>
        <taxon>Pseudomonadota</taxon>
        <taxon>Gammaproteobacteria</taxon>
        <taxon>Legionellales</taxon>
        <taxon>Coxiellaceae</taxon>
        <taxon>Rickettsiella</taxon>
    </lineage>
</organism>
<dbReference type="PANTHER" id="PTHR31528">
    <property type="entry name" value="4-AMINO-5-HYDROXYMETHYL-2-METHYLPYRIMIDINE PHOSPHATE SYNTHASE THI11-RELATED"/>
    <property type="match status" value="1"/>
</dbReference>